<evidence type="ECO:0000313" key="6">
    <source>
        <dbReference type="Proteomes" id="UP001326715"/>
    </source>
</evidence>
<dbReference type="Pfam" id="PF07691">
    <property type="entry name" value="PA14"/>
    <property type="match status" value="1"/>
</dbReference>
<name>A0A1K1SSW3_9BACT</name>
<evidence type="ECO:0000313" key="4">
    <source>
        <dbReference type="EMBL" id="WQG88954.1"/>
    </source>
</evidence>
<dbReference type="SMART" id="SM00758">
    <property type="entry name" value="PA14"/>
    <property type="match status" value="1"/>
</dbReference>
<evidence type="ECO:0000256" key="1">
    <source>
        <dbReference type="SAM" id="MobiDB-lite"/>
    </source>
</evidence>
<dbReference type="STRING" id="1004.SAMN05661012_06047"/>
<dbReference type="RefSeq" id="WP_072365623.1">
    <property type="nucleotide sequence ID" value="NZ_CP139972.1"/>
</dbReference>
<evidence type="ECO:0000259" key="2">
    <source>
        <dbReference type="PROSITE" id="PS51820"/>
    </source>
</evidence>
<dbReference type="EMBL" id="CP140154">
    <property type="protein sequence ID" value="WQG88954.1"/>
    <property type="molecule type" value="Genomic_DNA"/>
</dbReference>
<dbReference type="SUPFAM" id="SSF56988">
    <property type="entry name" value="Anthrax protective antigen"/>
    <property type="match status" value="1"/>
</dbReference>
<feature type="region of interest" description="Disordered" evidence="1">
    <location>
        <begin position="598"/>
        <end position="618"/>
    </location>
</feature>
<dbReference type="Proteomes" id="UP001326715">
    <property type="component" value="Chromosome"/>
</dbReference>
<organism evidence="3 5">
    <name type="scientific">Chitinophaga sancti</name>
    <dbReference type="NCBI Taxonomy" id="1004"/>
    <lineage>
        <taxon>Bacteria</taxon>
        <taxon>Pseudomonadati</taxon>
        <taxon>Bacteroidota</taxon>
        <taxon>Chitinophagia</taxon>
        <taxon>Chitinophagales</taxon>
        <taxon>Chitinophagaceae</taxon>
        <taxon>Chitinophaga</taxon>
    </lineage>
</organism>
<accession>A0A1K1SSW3</accession>
<dbReference type="EMBL" id="FPIZ01000032">
    <property type="protein sequence ID" value="SFW87316.1"/>
    <property type="molecule type" value="Genomic_DNA"/>
</dbReference>
<gene>
    <name evidence="3" type="ORF">SAMN05661012_06047</name>
    <name evidence="4" type="ORF">SR876_28905</name>
</gene>
<reference evidence="4 6" key="2">
    <citation type="submission" date="2023-11" db="EMBL/GenBank/DDBJ databases">
        <title>MicrobeMod: A computational toolkit for identifying prokaryotic methylation and restriction-modification with nanopore sequencing.</title>
        <authorList>
            <person name="Crits-Christoph A."/>
            <person name="Kang S.C."/>
            <person name="Lee H."/>
            <person name="Ostrov N."/>
        </authorList>
    </citation>
    <scope>NUCLEOTIDE SEQUENCE [LARGE SCALE GENOMIC DNA]</scope>
    <source>
        <strain evidence="4 6">ATCC 23090</strain>
    </source>
</reference>
<dbReference type="Gene3D" id="3.90.182.10">
    <property type="entry name" value="Toxin - Anthrax Protective Antigen,domain 1"/>
    <property type="match status" value="1"/>
</dbReference>
<dbReference type="InterPro" id="IPR037524">
    <property type="entry name" value="PA14/GLEYA"/>
</dbReference>
<dbReference type="OrthoDB" id="9814627at2"/>
<evidence type="ECO:0000313" key="3">
    <source>
        <dbReference type="EMBL" id="SFW87316.1"/>
    </source>
</evidence>
<sequence length="2100" mass="229311">MILNRVAGSKRLIASMMLAILYMEMVLPAYAIGAPVKNGKYLPLPAHPPIPLTASKRAAVINPVPVINPGGVLNPASAIGARIALNPAAAINAGTAINPSGAFNPASAAARAPFIGGPTQPESQAFHSVNSDDMVDLFSGDFSYTIPLMDVGGYPVAIGYNSGSGMDEDASWVGLGWNLNPGAINRNLRGLPDDFNGTDTVQKVVAIKENKSIGTSIGLSEELIGLPTEKLFGSGVSVGVSAGITYNNYKGYGFEAGISPSINVGSSAMGSLTGGLSLTNSSMDGLSVGASLDYQMTLKKDADNGPLIGSVGLGTGFNSRSGLSQLSLSVGARQYHTATTNNGKSNSYWSNSTHGGGTLMSFAYPSYLPSITLPYTNTNLTYSLKVGGEKKVDATTVSVSGYSSTQEIKPEDQHLALPAYGYLNYQGAGTNNRVLLDFNREKDIAYRETPAVPNIGIPSYTYDVWSVSGEGIGGSFRAYRGEVGHVFDHYNKTKYSALNVGVDLALGDLVHAGADVGLTYAYTETGPWSKDNTMANVTAFSKSHDSYEAAYFRNPSELTVNDKDYYKNLGDDDVIAVKLYQSDNSSSTIQATSTLSKYNNKKSTGDQPVSSRSSGKTVREKRTQVISYLTAEEANSAGFSKFIENYSENVFKASACPVTTITEDLNGDGTGLLGEFYTKTGFQTKLREKTDTSINFANRLQMNVGIKDSIFNTVFSARWTGKVKAPVTGTYTFYTESDDGIRLFLNDSVIIKRWNDHPSKTDSAKVNLIEGEYYDIKIEYYNNQADVVLKLQWAYPSQSRVTIPGKYLYYSPAKDSLAVDNVSHENRVNSFRMKNHISEIDVVNQDGRKYVYGIPVYNLQQKSTTFSVQAKNGNTATGLVKYTAGTENTVNNSSGNDHYFSSELTPAYAHTYLLSAVVSPDYQDLTGNGITADDPGDAIKFNYTRIAGINNPYSWRAPIGENQANYNEGLRTDSRDDKGSYIYGQKELWYLNSIESKDMIATFSISARTDLPAIDENGVRHYGAYGRKLDSIRLYTKAEFMKSNPKPLKVVHFEYSNELCPVTAGGTDGKLTLKKIWFTYNNNQKGKRHPYLFNYNANNPAYNSQSVDRWGNYKSSTQNPGQLNNNDYPYSLQDSAVAAQNAAVWALDSITIPSGGRIKIDYESDDYGYVQNKRAAQMCSIAGFSATEPGENTSLSADLYKTGKDYQYVVINVPKTVSSKAEAYTRYLEGIDKLFFRLYVKMPSDKWGSGYEYIPCYATIDSDNYGYYKNSSKIWVRIKAIDTYGKTDLATSIYSPLAKATISYLRLNLPSKAYPGSEVGDNVTAIDIIKMLASQADNVFNTLLTFDVLARVKGWAKTADVARSYVRLNNPYYKKYGGGLRVKRIKMYDHWDAMTKQRQSIYGQEYQYTTTRTVNGQEEKISSGVASYEPLIGGEENPWRQPIEYTEQVSVLAPVASGYTETPLGEEFFPAASIGYCKVRVRTINAKNIRSVNGFNETCFYTSYDFPTLTDMTLLADGKKRFKPKLANLLRINARHYLAVSQGFKVELNDMSGRVKSQGMYSETNSTSPITYTENYYRVDDQTATAKHLNNTVMAMTAKGVIDTTAVIGKDMEVMMDMREQHSVTTASNIQINGDLFTFAFPPVFLIPMLLSVYHREETLYHSAAVSKVIYRHGILDSVIAIDKGSKVISRNLMYDAETGNVILTSTQNEYGDPIYQFSMPAGWVYDGMSGAYKNINVELEHVYISQGRITSGVEKPTDYFSGGDKILTYSRSKTGGTDCAPQISTFPATAMMYTVDANAQTGGKPDLYFVDDDGQPFSGNDITLKVVQSGRKNMQGVVGSVALLNDPRVRTDKGYSLVLDNTSKVVSASAMEYSDHWKVPDSKKGVLLSNCVTVPNPYTNNDCGPLYGNERILFSEWGGCTGANQSFLFSVPLLIKADSFRSHVSEDYASLWAITVSYTQEPYYWDYCTANTVCIDANGIVSSSAAATTATASVASARKAATITAVVDSVEFTVTNNDVAARIKLNTEDGREVIVDKNTSPVVVRVAAGTAVRGIVTAGANAVVVGLGAIGDCKVPPHGRRNIMVSPTESSAVSIQKLD</sequence>
<reference evidence="3 5" key="1">
    <citation type="submission" date="2016-11" db="EMBL/GenBank/DDBJ databases">
        <authorList>
            <person name="Jaros S."/>
            <person name="Januszkiewicz K."/>
            <person name="Wedrychowicz H."/>
        </authorList>
    </citation>
    <scope>NUCLEOTIDE SEQUENCE [LARGE SCALE GENOMIC DNA]</scope>
    <source>
        <strain evidence="3 5">DSM 784</strain>
    </source>
</reference>
<proteinExistence type="predicted"/>
<dbReference type="InterPro" id="IPR011658">
    <property type="entry name" value="PA14_dom"/>
</dbReference>
<dbReference type="PROSITE" id="PS51820">
    <property type="entry name" value="PA14"/>
    <property type="match status" value="1"/>
</dbReference>
<dbReference type="Proteomes" id="UP000183788">
    <property type="component" value="Unassembled WGS sequence"/>
</dbReference>
<protein>
    <submittedName>
        <fullName evidence="3">PA14 domain-containing protein</fullName>
    </submittedName>
</protein>
<feature type="domain" description="PA14" evidence="2">
    <location>
        <begin position="667"/>
        <end position="807"/>
    </location>
</feature>
<feature type="compositionally biased region" description="Polar residues" evidence="1">
    <location>
        <begin position="598"/>
        <end position="616"/>
    </location>
</feature>
<evidence type="ECO:0000313" key="5">
    <source>
        <dbReference type="Proteomes" id="UP000183788"/>
    </source>
</evidence>
<keyword evidence="6" id="KW-1185">Reference proteome</keyword>